<feature type="transmembrane region" description="Helical" evidence="1">
    <location>
        <begin position="6"/>
        <end position="25"/>
    </location>
</feature>
<keyword evidence="1" id="KW-0472">Membrane</keyword>
<evidence type="ECO:0000313" key="3">
    <source>
        <dbReference type="Proteomes" id="UP001358193"/>
    </source>
</evidence>
<keyword evidence="1" id="KW-0812">Transmembrane</keyword>
<accession>A0ABZ0Z791</accession>
<proteinExistence type="predicted"/>
<sequence>MNIASILVLTVFIGVIILVIINFSMTPTKAKAVLKEDGKWYISLKRIWWDVCEERSEAQEFCRTTLPISYPFINKEAADNIVNDINIFLEK</sequence>
<reference evidence="2 3" key="1">
    <citation type="submission" date="2023-11" db="EMBL/GenBank/DDBJ databases">
        <authorList>
            <person name="Cook R."/>
            <person name="Crisci M."/>
            <person name="Pye H."/>
            <person name="Adriaenssens E."/>
            <person name="Santini J."/>
        </authorList>
    </citation>
    <scope>NUCLEOTIDE SEQUENCE [LARGE SCALE GENOMIC DNA]</scope>
    <source>
        <strain evidence="2">Lak_Megaphage_Sonny</strain>
    </source>
</reference>
<dbReference type="Proteomes" id="UP001358193">
    <property type="component" value="Segment"/>
</dbReference>
<organism evidence="2 3">
    <name type="scientific">phage Lak_Megaphage_Sonny</name>
    <dbReference type="NCBI Taxonomy" id="3109229"/>
    <lineage>
        <taxon>Viruses</taxon>
        <taxon>Duplodnaviria</taxon>
        <taxon>Heunggongvirae</taxon>
        <taxon>Uroviricota</taxon>
        <taxon>Caudoviricetes</taxon>
        <taxon>Caudoviricetes code 15 clade</taxon>
    </lineage>
</organism>
<evidence type="ECO:0000256" key="1">
    <source>
        <dbReference type="SAM" id="Phobius"/>
    </source>
</evidence>
<keyword evidence="3" id="KW-1185">Reference proteome</keyword>
<protein>
    <submittedName>
        <fullName evidence="2">Uncharacterized protein</fullName>
    </submittedName>
</protein>
<dbReference type="EMBL" id="OR769223">
    <property type="protein sequence ID" value="WQJ53893.1"/>
    <property type="molecule type" value="Genomic_DNA"/>
</dbReference>
<keyword evidence="1" id="KW-1133">Transmembrane helix</keyword>
<name>A0ABZ0Z791_9CAUD</name>
<evidence type="ECO:0000313" key="2">
    <source>
        <dbReference type="EMBL" id="WQJ53893.1"/>
    </source>
</evidence>